<dbReference type="EMBL" id="VLLB01000004">
    <property type="protein sequence ID" value="TWI65369.1"/>
    <property type="molecule type" value="Genomic_DNA"/>
</dbReference>
<evidence type="ECO:0000313" key="2">
    <source>
        <dbReference type="EMBL" id="TWI65369.1"/>
    </source>
</evidence>
<evidence type="ECO:0000313" key="3">
    <source>
        <dbReference type="Proteomes" id="UP000318431"/>
    </source>
</evidence>
<dbReference type="AlphaFoldDB" id="A0A562R8H1"/>
<keyword evidence="3" id="KW-1185">Reference proteome</keyword>
<keyword evidence="1" id="KW-0472">Membrane</keyword>
<name>A0A562R8H1_9BURK</name>
<keyword evidence="1" id="KW-0812">Transmembrane</keyword>
<feature type="transmembrane region" description="Helical" evidence="1">
    <location>
        <begin position="33"/>
        <end position="53"/>
    </location>
</feature>
<sequence length="147" mass="16253">MLRWYFLHRWLLQFSAVLKLLHTLFLTSDHARLRYWGAMTLFALIVVIGSIPGARADAAEVASGIVLHSCAYAVLAFLIFTGSRGVPAQRAIKSVLTIAAFGAIDEFVQSFLPYRHGAVSDWVVDCTAAVLMATVMWALWTTRKVPA</sequence>
<protein>
    <submittedName>
        <fullName evidence="2">VanZ like protein</fullName>
    </submittedName>
</protein>
<feature type="transmembrane region" description="Helical" evidence="1">
    <location>
        <begin position="122"/>
        <end position="140"/>
    </location>
</feature>
<proteinExistence type="predicted"/>
<comment type="caution">
    <text evidence="2">The sequence shown here is derived from an EMBL/GenBank/DDBJ whole genome shotgun (WGS) entry which is preliminary data.</text>
</comment>
<feature type="transmembrane region" description="Helical" evidence="1">
    <location>
        <begin position="65"/>
        <end position="83"/>
    </location>
</feature>
<reference evidence="2 3" key="1">
    <citation type="journal article" date="2015" name="Stand. Genomic Sci.">
        <title>Genomic Encyclopedia of Bacterial and Archaeal Type Strains, Phase III: the genomes of soil and plant-associated and newly described type strains.</title>
        <authorList>
            <person name="Whitman W.B."/>
            <person name="Woyke T."/>
            <person name="Klenk H.P."/>
            <person name="Zhou Y."/>
            <person name="Lilburn T.G."/>
            <person name="Beck B.J."/>
            <person name="De Vos P."/>
            <person name="Vandamme P."/>
            <person name="Eisen J.A."/>
            <person name="Garrity G."/>
            <person name="Hugenholtz P."/>
            <person name="Kyrpides N.C."/>
        </authorList>
    </citation>
    <scope>NUCLEOTIDE SEQUENCE [LARGE SCALE GENOMIC DNA]</scope>
    <source>
        <strain evidence="2 3">CGMCC 1.10822</strain>
    </source>
</reference>
<keyword evidence="1" id="KW-1133">Transmembrane helix</keyword>
<gene>
    <name evidence="2" type="ORF">IP91_02777</name>
</gene>
<organism evidence="2 3">
    <name type="scientific">Pseudoduganella lurida</name>
    <dbReference type="NCBI Taxonomy" id="1036180"/>
    <lineage>
        <taxon>Bacteria</taxon>
        <taxon>Pseudomonadati</taxon>
        <taxon>Pseudomonadota</taxon>
        <taxon>Betaproteobacteria</taxon>
        <taxon>Burkholderiales</taxon>
        <taxon>Oxalobacteraceae</taxon>
        <taxon>Telluria group</taxon>
        <taxon>Pseudoduganella</taxon>
    </lineage>
</organism>
<dbReference type="Proteomes" id="UP000318431">
    <property type="component" value="Unassembled WGS sequence"/>
</dbReference>
<evidence type="ECO:0000256" key="1">
    <source>
        <dbReference type="SAM" id="Phobius"/>
    </source>
</evidence>
<accession>A0A562R8H1</accession>
<dbReference type="NCBIfam" id="NF037970">
    <property type="entry name" value="vanZ_1"/>
    <property type="match status" value="1"/>
</dbReference>